<evidence type="ECO:0000313" key="2">
    <source>
        <dbReference type="EMBL" id="VFQ81840.1"/>
    </source>
</evidence>
<sequence length="68" mass="7723">MQSIFPLDGLREPISEADLDSFVNPNLGVYCMSAFENCISLRGTEDPKKRKYRTTELPKNARQTQTAE</sequence>
<dbReference type="EMBL" id="OOIL02002240">
    <property type="protein sequence ID" value="VFQ81840.1"/>
    <property type="molecule type" value="Genomic_DNA"/>
</dbReference>
<dbReference type="Proteomes" id="UP000595140">
    <property type="component" value="Unassembled WGS sequence"/>
</dbReference>
<dbReference type="AlphaFoldDB" id="A0A484LZ59"/>
<feature type="region of interest" description="Disordered" evidence="1">
    <location>
        <begin position="46"/>
        <end position="68"/>
    </location>
</feature>
<reference evidence="2 3" key="1">
    <citation type="submission" date="2018-04" db="EMBL/GenBank/DDBJ databases">
        <authorList>
            <person name="Vogel A."/>
        </authorList>
    </citation>
    <scope>NUCLEOTIDE SEQUENCE [LARGE SCALE GENOMIC DNA]</scope>
</reference>
<feature type="compositionally biased region" description="Basic and acidic residues" evidence="1">
    <location>
        <begin position="46"/>
        <end position="56"/>
    </location>
</feature>
<accession>A0A484LZ59</accession>
<proteinExistence type="predicted"/>
<protein>
    <submittedName>
        <fullName evidence="2">Uncharacterized protein</fullName>
    </submittedName>
</protein>
<keyword evidence="3" id="KW-1185">Reference proteome</keyword>
<organism evidence="2 3">
    <name type="scientific">Cuscuta campestris</name>
    <dbReference type="NCBI Taxonomy" id="132261"/>
    <lineage>
        <taxon>Eukaryota</taxon>
        <taxon>Viridiplantae</taxon>
        <taxon>Streptophyta</taxon>
        <taxon>Embryophyta</taxon>
        <taxon>Tracheophyta</taxon>
        <taxon>Spermatophyta</taxon>
        <taxon>Magnoliopsida</taxon>
        <taxon>eudicotyledons</taxon>
        <taxon>Gunneridae</taxon>
        <taxon>Pentapetalae</taxon>
        <taxon>asterids</taxon>
        <taxon>lamiids</taxon>
        <taxon>Solanales</taxon>
        <taxon>Convolvulaceae</taxon>
        <taxon>Cuscuteae</taxon>
        <taxon>Cuscuta</taxon>
        <taxon>Cuscuta subgen. Grammica</taxon>
        <taxon>Cuscuta sect. Cleistogrammica</taxon>
    </lineage>
</organism>
<gene>
    <name evidence="2" type="ORF">CCAM_LOCUS23616</name>
</gene>
<name>A0A484LZ59_9ASTE</name>
<evidence type="ECO:0000256" key="1">
    <source>
        <dbReference type="SAM" id="MobiDB-lite"/>
    </source>
</evidence>
<evidence type="ECO:0000313" key="3">
    <source>
        <dbReference type="Proteomes" id="UP000595140"/>
    </source>
</evidence>